<comment type="caution">
    <text evidence="3">The sequence shown here is derived from an EMBL/GenBank/DDBJ whole genome shotgun (WGS) entry which is preliminary data.</text>
</comment>
<dbReference type="Proteomes" id="UP000518752">
    <property type="component" value="Unassembled WGS sequence"/>
</dbReference>
<gene>
    <name evidence="3" type="ORF">D9757_001145</name>
</gene>
<accession>A0A8H5MGM5</accession>
<sequence>MPNIFNLFNRNKPSTQFAYDSTLDYSEEPLEISTSSTSKNLPPPPYSSSSTDPSMSSLGRKPSKRSYFRTPLSQESLDEALVALRAYDIVILLDDSGSMRSHWDEARAALADIAEVASKYDQDGIDIHFLNRIDLDKRVHTNLTKSAQVENLFERVKPGGPTPLGDRLDELLREYLDRLEAAKSRSRKGFKEDVKRVNFIVITDGAPTDDPEPPILDAARRLAKGKFPLAQLGIQFVQIGNSRSASRFLQTLDDDLSKEEGVRDIVDTTPYFGEKLTRDILIKIMLGGINRKFDAQPNRKA</sequence>
<dbReference type="PANTHER" id="PTHR34706">
    <property type="entry name" value="SLR1338 PROTEIN"/>
    <property type="match status" value="1"/>
</dbReference>
<dbReference type="Gene3D" id="3.40.50.410">
    <property type="entry name" value="von Willebrand factor, type A domain"/>
    <property type="match status" value="1"/>
</dbReference>
<dbReference type="OrthoDB" id="2142040at2759"/>
<keyword evidence="4" id="KW-1185">Reference proteome</keyword>
<organism evidence="3 4">
    <name type="scientific">Collybiopsis confluens</name>
    <dbReference type="NCBI Taxonomy" id="2823264"/>
    <lineage>
        <taxon>Eukaryota</taxon>
        <taxon>Fungi</taxon>
        <taxon>Dikarya</taxon>
        <taxon>Basidiomycota</taxon>
        <taxon>Agaricomycotina</taxon>
        <taxon>Agaricomycetes</taxon>
        <taxon>Agaricomycetidae</taxon>
        <taxon>Agaricales</taxon>
        <taxon>Marasmiineae</taxon>
        <taxon>Omphalotaceae</taxon>
        <taxon>Collybiopsis</taxon>
    </lineage>
</organism>
<dbReference type="SMART" id="SM00327">
    <property type="entry name" value="VWA"/>
    <property type="match status" value="1"/>
</dbReference>
<dbReference type="PANTHER" id="PTHR34706:SF1">
    <property type="entry name" value="VWFA DOMAIN-CONTAINING PROTEIN"/>
    <property type="match status" value="1"/>
</dbReference>
<dbReference type="InterPro" id="IPR002035">
    <property type="entry name" value="VWF_A"/>
</dbReference>
<dbReference type="InterPro" id="IPR036465">
    <property type="entry name" value="vWFA_dom_sf"/>
</dbReference>
<evidence type="ECO:0000256" key="1">
    <source>
        <dbReference type="SAM" id="MobiDB-lite"/>
    </source>
</evidence>
<dbReference type="Pfam" id="PF00092">
    <property type="entry name" value="VWA"/>
    <property type="match status" value="1"/>
</dbReference>
<feature type="region of interest" description="Disordered" evidence="1">
    <location>
        <begin position="28"/>
        <end position="69"/>
    </location>
</feature>
<reference evidence="3 4" key="1">
    <citation type="journal article" date="2020" name="ISME J.">
        <title>Uncovering the hidden diversity of litter-decomposition mechanisms in mushroom-forming fungi.</title>
        <authorList>
            <person name="Floudas D."/>
            <person name="Bentzer J."/>
            <person name="Ahren D."/>
            <person name="Johansson T."/>
            <person name="Persson P."/>
            <person name="Tunlid A."/>
        </authorList>
    </citation>
    <scope>NUCLEOTIDE SEQUENCE [LARGE SCALE GENOMIC DNA]</scope>
    <source>
        <strain evidence="3 4">CBS 406.79</strain>
    </source>
</reference>
<evidence type="ECO:0000313" key="3">
    <source>
        <dbReference type="EMBL" id="KAF5392991.1"/>
    </source>
</evidence>
<feature type="domain" description="VWFA" evidence="2">
    <location>
        <begin position="88"/>
        <end position="280"/>
    </location>
</feature>
<dbReference type="EMBL" id="JAACJN010000003">
    <property type="protein sequence ID" value="KAF5392991.1"/>
    <property type="molecule type" value="Genomic_DNA"/>
</dbReference>
<name>A0A8H5MGM5_9AGAR</name>
<evidence type="ECO:0000313" key="4">
    <source>
        <dbReference type="Proteomes" id="UP000518752"/>
    </source>
</evidence>
<dbReference type="SUPFAM" id="SSF53300">
    <property type="entry name" value="vWA-like"/>
    <property type="match status" value="1"/>
</dbReference>
<feature type="compositionally biased region" description="Low complexity" evidence="1">
    <location>
        <begin position="47"/>
        <end position="57"/>
    </location>
</feature>
<dbReference type="AlphaFoldDB" id="A0A8H5MGM5"/>
<dbReference type="PROSITE" id="PS50234">
    <property type="entry name" value="VWFA"/>
    <property type="match status" value="1"/>
</dbReference>
<evidence type="ECO:0000259" key="2">
    <source>
        <dbReference type="PROSITE" id="PS50234"/>
    </source>
</evidence>
<protein>
    <recommendedName>
        <fullName evidence="2">VWFA domain-containing protein</fullName>
    </recommendedName>
</protein>
<proteinExistence type="predicted"/>